<dbReference type="OMA" id="DSAMEFT"/>
<sequence>MLQRLSLGLRTAVRMPSRRIPVVVPARAYSEVPGHAQRRAEAGVSPESSGAATSSTTDEPVSAPSTQPLDGVQKVSLDSAMEFTPMPEISAQAKEVEQPSTRTWQAVDRSIPHRMHVKASRNNTIVTLTMPTGEPLATESGGTAGFRKAQRSGYEAGYRAAVRIFHQIVAHKSQWDIRHIEVLWNGFGQGREAVFRALQASEGEPVRHLIKAMTDKTPIKIGGVRPKKRRSTYCHDHPLELTMFVCLHLLTRAVL</sequence>
<name>A8Q243_MALGO</name>
<dbReference type="HAMAP" id="MF_01310">
    <property type="entry name" value="Ribosomal_uS11"/>
    <property type="match status" value="1"/>
</dbReference>
<dbReference type="KEGG" id="mgl:MGL_2128"/>
<dbReference type="AlphaFoldDB" id="A8Q243"/>
<dbReference type="GO" id="GO:0003735">
    <property type="term" value="F:structural constituent of ribosome"/>
    <property type="evidence" value="ECO:0007669"/>
    <property type="project" value="InterPro"/>
</dbReference>
<dbReference type="PANTHER" id="PTHR11759">
    <property type="entry name" value="40S RIBOSOMAL PROTEIN S14/30S RIBOSOMAL PROTEIN S11"/>
    <property type="match status" value="1"/>
</dbReference>
<dbReference type="GO" id="GO:0005840">
    <property type="term" value="C:ribosome"/>
    <property type="evidence" value="ECO:0007669"/>
    <property type="project" value="UniProtKB-KW"/>
</dbReference>
<evidence type="ECO:0000313" key="6">
    <source>
        <dbReference type="Proteomes" id="UP000008837"/>
    </source>
</evidence>
<feature type="region of interest" description="Disordered" evidence="4">
    <location>
        <begin position="31"/>
        <end position="71"/>
    </location>
</feature>
<dbReference type="GO" id="GO:0006412">
    <property type="term" value="P:translation"/>
    <property type="evidence" value="ECO:0007669"/>
    <property type="project" value="InterPro"/>
</dbReference>
<dbReference type="FunCoup" id="A8Q243">
    <property type="interactions" value="104"/>
</dbReference>
<dbReference type="VEuPathDB" id="FungiDB:MGL_2128"/>
<dbReference type="InterPro" id="IPR001971">
    <property type="entry name" value="Ribosomal_uS11"/>
</dbReference>
<evidence type="ECO:0000256" key="2">
    <source>
        <dbReference type="ARBA" id="ARBA00022980"/>
    </source>
</evidence>
<dbReference type="GeneID" id="5855000"/>
<dbReference type="InterPro" id="IPR036967">
    <property type="entry name" value="Ribosomal_uS11_sf"/>
</dbReference>
<dbReference type="InParanoid" id="A8Q243"/>
<dbReference type="EMBL" id="AAYY01000007">
    <property type="protein sequence ID" value="EDP43460.1"/>
    <property type="molecule type" value="Genomic_DNA"/>
</dbReference>
<reference evidence="5 6" key="1">
    <citation type="journal article" date="2007" name="Proc. Natl. Acad. Sci. U.S.A.">
        <title>Dandruff-associated Malassezia genomes reveal convergent and divergent virulence traits shared with plant and human fungal pathogens.</title>
        <authorList>
            <person name="Xu J."/>
            <person name="Saunders C.W."/>
            <person name="Hu P."/>
            <person name="Grant R.A."/>
            <person name="Boekhout T."/>
            <person name="Kuramae E.E."/>
            <person name="Kronstad J.W."/>
            <person name="Deangelis Y.M."/>
            <person name="Reeder N.L."/>
            <person name="Johnstone K.R."/>
            <person name="Leland M."/>
            <person name="Fieno A.M."/>
            <person name="Begley W.M."/>
            <person name="Sun Y."/>
            <person name="Lacey M.P."/>
            <person name="Chaudhary T."/>
            <person name="Keough T."/>
            <person name="Chu L."/>
            <person name="Sears R."/>
            <person name="Yuan B."/>
            <person name="Dawson T.L.Jr."/>
        </authorList>
    </citation>
    <scope>NUCLEOTIDE SEQUENCE [LARGE SCALE GENOMIC DNA]</scope>
    <source>
        <strain evidence="6">ATCC MYA-4612 / CBS 7966</strain>
    </source>
</reference>
<protein>
    <recommendedName>
        <fullName evidence="7">Ribosomal protein S11</fullName>
    </recommendedName>
</protein>
<comment type="similarity">
    <text evidence="1">Belongs to the universal ribosomal protein uS11 family.</text>
</comment>
<organism evidence="5 6">
    <name type="scientific">Malassezia globosa (strain ATCC MYA-4612 / CBS 7966)</name>
    <name type="common">Dandruff-associated fungus</name>
    <dbReference type="NCBI Taxonomy" id="425265"/>
    <lineage>
        <taxon>Eukaryota</taxon>
        <taxon>Fungi</taxon>
        <taxon>Dikarya</taxon>
        <taxon>Basidiomycota</taxon>
        <taxon>Ustilaginomycotina</taxon>
        <taxon>Malasseziomycetes</taxon>
        <taxon>Malasseziales</taxon>
        <taxon>Malasseziaceae</taxon>
        <taxon>Malassezia</taxon>
    </lineage>
</organism>
<feature type="compositionally biased region" description="Polar residues" evidence="4">
    <location>
        <begin position="46"/>
        <end position="68"/>
    </location>
</feature>
<evidence type="ECO:0008006" key="7">
    <source>
        <dbReference type="Google" id="ProtNLM"/>
    </source>
</evidence>
<dbReference type="Proteomes" id="UP000008837">
    <property type="component" value="Unassembled WGS sequence"/>
</dbReference>
<evidence type="ECO:0000256" key="4">
    <source>
        <dbReference type="SAM" id="MobiDB-lite"/>
    </source>
</evidence>
<evidence type="ECO:0000313" key="5">
    <source>
        <dbReference type="EMBL" id="EDP43460.1"/>
    </source>
</evidence>
<evidence type="ECO:0000256" key="3">
    <source>
        <dbReference type="ARBA" id="ARBA00023274"/>
    </source>
</evidence>
<dbReference type="STRING" id="425265.A8Q243"/>
<dbReference type="SUPFAM" id="SSF53137">
    <property type="entry name" value="Translational machinery components"/>
    <property type="match status" value="1"/>
</dbReference>
<keyword evidence="6" id="KW-1185">Reference proteome</keyword>
<keyword evidence="3" id="KW-0687">Ribonucleoprotein</keyword>
<comment type="caution">
    <text evidence="5">The sequence shown here is derived from an EMBL/GenBank/DDBJ whole genome shotgun (WGS) entry which is preliminary data.</text>
</comment>
<dbReference type="Gene3D" id="3.30.420.80">
    <property type="entry name" value="Ribosomal protein S11"/>
    <property type="match status" value="1"/>
</dbReference>
<keyword evidence="2" id="KW-0689">Ribosomal protein</keyword>
<dbReference type="OrthoDB" id="1654884at2759"/>
<proteinExistence type="inferred from homology"/>
<dbReference type="GO" id="GO:1990904">
    <property type="term" value="C:ribonucleoprotein complex"/>
    <property type="evidence" value="ECO:0007669"/>
    <property type="project" value="UniProtKB-KW"/>
</dbReference>
<accession>A8Q243</accession>
<gene>
    <name evidence="5" type="ORF">MGL_2128</name>
</gene>
<dbReference type="Pfam" id="PF00411">
    <property type="entry name" value="Ribosomal_S11"/>
    <property type="match status" value="1"/>
</dbReference>
<dbReference type="RefSeq" id="XP_001730674.1">
    <property type="nucleotide sequence ID" value="XM_001730622.1"/>
</dbReference>
<evidence type="ECO:0000256" key="1">
    <source>
        <dbReference type="ARBA" id="ARBA00006194"/>
    </source>
</evidence>